<keyword evidence="15" id="KW-1185">Reference proteome</keyword>
<dbReference type="SUPFAM" id="SSF103263">
    <property type="entry name" value="Chorismate synthase, AroC"/>
    <property type="match status" value="1"/>
</dbReference>
<evidence type="ECO:0000256" key="1">
    <source>
        <dbReference type="ARBA" id="ARBA00005044"/>
    </source>
</evidence>
<dbReference type="InterPro" id="IPR000453">
    <property type="entry name" value="Chorismate_synth"/>
</dbReference>
<feature type="compositionally biased region" description="Basic and acidic residues" evidence="13">
    <location>
        <begin position="94"/>
        <end position="108"/>
    </location>
</feature>
<organism evidence="14 15">
    <name type="scientific">Deinococcus psychrotolerans</name>
    <dbReference type="NCBI Taxonomy" id="2489213"/>
    <lineage>
        <taxon>Bacteria</taxon>
        <taxon>Thermotogati</taxon>
        <taxon>Deinococcota</taxon>
        <taxon>Deinococci</taxon>
        <taxon>Deinococcales</taxon>
        <taxon>Deinococcaceae</taxon>
        <taxon>Deinococcus</taxon>
    </lineage>
</organism>
<dbReference type="GO" id="GO:0004107">
    <property type="term" value="F:chorismate synthase activity"/>
    <property type="evidence" value="ECO:0007669"/>
    <property type="project" value="UniProtKB-UniRule"/>
</dbReference>
<keyword evidence="5 11" id="KW-0285">Flavoprotein</keyword>
<reference evidence="14 15" key="1">
    <citation type="submission" date="2018-11" db="EMBL/GenBank/DDBJ databases">
        <title>Deinococcus shelandsis sp. nov., isolated from South Shetland Islands soil of Antarctica.</title>
        <authorList>
            <person name="Tian J."/>
        </authorList>
    </citation>
    <scope>NUCLEOTIDE SEQUENCE [LARGE SCALE GENOMIC DNA]</scope>
    <source>
        <strain evidence="14 15">S14-83T</strain>
    </source>
</reference>
<evidence type="ECO:0000256" key="6">
    <source>
        <dbReference type="ARBA" id="ARBA00022643"/>
    </source>
</evidence>
<dbReference type="GO" id="GO:0005829">
    <property type="term" value="C:cytosol"/>
    <property type="evidence" value="ECO:0007669"/>
    <property type="project" value="TreeGrafter"/>
</dbReference>
<evidence type="ECO:0000256" key="5">
    <source>
        <dbReference type="ARBA" id="ARBA00022630"/>
    </source>
</evidence>
<dbReference type="Proteomes" id="UP000276417">
    <property type="component" value="Chromosome 1"/>
</dbReference>
<comment type="pathway">
    <text evidence="1 11 12">Metabolic intermediate biosynthesis; chorismate biosynthesis; chorismate from D-erythrose 4-phosphate and phosphoenolpyruvate: step 7/7.</text>
</comment>
<comment type="function">
    <text evidence="11">Catalyzes the anti-1,4-elimination of the C-3 phosphate and the C-6 proR hydrogen from 5-enolpyruvylshikimate-3-phosphate (EPSP) to yield chorismate, which is the branch point compound that serves as the starting substrate for the three terminal pathways of aromatic amino acid biosynthesis. This reaction introduces a second double bond into the aromatic ring system.</text>
</comment>
<accession>A0A3G8YEX9</accession>
<keyword evidence="10 11" id="KW-0456">Lyase</keyword>
<feature type="binding site" evidence="11">
    <location>
        <begin position="128"/>
        <end position="130"/>
    </location>
    <ligand>
        <name>FMN</name>
        <dbReference type="ChEBI" id="CHEBI:58210"/>
    </ligand>
</feature>
<evidence type="ECO:0000256" key="9">
    <source>
        <dbReference type="ARBA" id="ARBA00023141"/>
    </source>
</evidence>
<dbReference type="InterPro" id="IPR020541">
    <property type="entry name" value="Chorismate_synthase_CS"/>
</dbReference>
<evidence type="ECO:0000256" key="11">
    <source>
        <dbReference type="HAMAP-Rule" id="MF_00300"/>
    </source>
</evidence>
<proteinExistence type="inferred from homology"/>
<dbReference type="KEGG" id="dph:EHF33_08150"/>
<dbReference type="PROSITE" id="PS00787">
    <property type="entry name" value="CHORISMATE_SYNTHASE_1"/>
    <property type="match status" value="1"/>
</dbReference>
<keyword evidence="6 11" id="KW-0288">FMN</keyword>
<evidence type="ECO:0000313" key="14">
    <source>
        <dbReference type="EMBL" id="AZI42727.1"/>
    </source>
</evidence>
<comment type="cofactor">
    <cofactor evidence="11 12">
        <name>FMNH2</name>
        <dbReference type="ChEBI" id="CHEBI:57618"/>
    </cofactor>
    <text evidence="11 12">Reduced FMN (FMNH(2)).</text>
</comment>
<dbReference type="NCBIfam" id="NF003793">
    <property type="entry name" value="PRK05382.1"/>
    <property type="match status" value="1"/>
</dbReference>
<feature type="binding site" evidence="11">
    <location>
        <position position="39"/>
    </location>
    <ligand>
        <name>NADP(+)</name>
        <dbReference type="ChEBI" id="CHEBI:58349"/>
    </ligand>
</feature>
<comment type="subunit">
    <text evidence="11">Homotetramer.</text>
</comment>
<keyword evidence="8 11" id="KW-0521">NADP</keyword>
<dbReference type="OrthoDB" id="9771806at2"/>
<feature type="binding site" evidence="11">
    <location>
        <position position="45"/>
    </location>
    <ligand>
        <name>NADP(+)</name>
        <dbReference type="ChEBI" id="CHEBI:58349"/>
    </ligand>
</feature>
<protein>
    <recommendedName>
        <fullName evidence="3 11">Chorismate synthase</fullName>
        <shortName evidence="11">CS</shortName>
        <ecNumber evidence="3 11">4.2.3.5</ecNumber>
    </recommendedName>
    <alternativeName>
        <fullName evidence="11">5-enolpyruvylshikimate-3-phosphate phospholyase</fullName>
    </alternativeName>
</protein>
<dbReference type="HAMAP" id="MF_00300">
    <property type="entry name" value="Chorismate_synth"/>
    <property type="match status" value="1"/>
</dbReference>
<evidence type="ECO:0000256" key="2">
    <source>
        <dbReference type="ARBA" id="ARBA00008014"/>
    </source>
</evidence>
<evidence type="ECO:0000256" key="10">
    <source>
        <dbReference type="ARBA" id="ARBA00023239"/>
    </source>
</evidence>
<dbReference type="NCBIfam" id="TIGR00033">
    <property type="entry name" value="aroC"/>
    <property type="match status" value="1"/>
</dbReference>
<dbReference type="GO" id="GO:0008652">
    <property type="term" value="P:amino acid biosynthetic process"/>
    <property type="evidence" value="ECO:0007669"/>
    <property type="project" value="UniProtKB-KW"/>
</dbReference>
<comment type="similarity">
    <text evidence="2 11 12">Belongs to the chorismate synthase family.</text>
</comment>
<dbReference type="Gene3D" id="3.60.150.10">
    <property type="entry name" value="Chorismate synthase AroC"/>
    <property type="match status" value="1"/>
</dbReference>
<evidence type="ECO:0000313" key="15">
    <source>
        <dbReference type="Proteomes" id="UP000276417"/>
    </source>
</evidence>
<dbReference type="EC" id="4.2.3.5" evidence="3 11"/>
<evidence type="ECO:0000256" key="7">
    <source>
        <dbReference type="ARBA" id="ARBA00022827"/>
    </source>
</evidence>
<evidence type="ECO:0000256" key="4">
    <source>
        <dbReference type="ARBA" id="ARBA00022605"/>
    </source>
</evidence>
<dbReference type="EMBL" id="CP034183">
    <property type="protein sequence ID" value="AZI42727.1"/>
    <property type="molecule type" value="Genomic_DNA"/>
</dbReference>
<dbReference type="CDD" id="cd07304">
    <property type="entry name" value="Chorismate_synthase"/>
    <property type="match status" value="1"/>
</dbReference>
<feature type="binding site" evidence="11">
    <location>
        <position position="333"/>
    </location>
    <ligand>
        <name>FMN</name>
        <dbReference type="ChEBI" id="CHEBI:58210"/>
    </ligand>
</feature>
<dbReference type="Pfam" id="PF01264">
    <property type="entry name" value="Chorismate_synt"/>
    <property type="match status" value="1"/>
</dbReference>
<evidence type="ECO:0000256" key="3">
    <source>
        <dbReference type="ARBA" id="ARBA00013036"/>
    </source>
</evidence>
<dbReference type="InterPro" id="IPR035904">
    <property type="entry name" value="Chorismate_synth_AroC_sf"/>
</dbReference>
<dbReference type="PIRSF" id="PIRSF001456">
    <property type="entry name" value="Chorismate_synth"/>
    <property type="match status" value="1"/>
</dbReference>
<dbReference type="GO" id="GO:0010181">
    <property type="term" value="F:FMN binding"/>
    <property type="evidence" value="ECO:0007669"/>
    <property type="project" value="TreeGrafter"/>
</dbReference>
<evidence type="ECO:0000256" key="12">
    <source>
        <dbReference type="RuleBase" id="RU000605"/>
    </source>
</evidence>
<evidence type="ECO:0000256" key="13">
    <source>
        <dbReference type="SAM" id="MobiDB-lite"/>
    </source>
</evidence>
<keyword evidence="9 11" id="KW-0057">Aromatic amino acid biosynthesis</keyword>
<feature type="region of interest" description="Disordered" evidence="13">
    <location>
        <begin position="87"/>
        <end position="113"/>
    </location>
</feature>
<dbReference type="PANTHER" id="PTHR21085">
    <property type="entry name" value="CHORISMATE SYNTHASE"/>
    <property type="match status" value="1"/>
</dbReference>
<dbReference type="FunFam" id="3.60.150.10:FF:000002">
    <property type="entry name" value="Chorismate synthase"/>
    <property type="match status" value="1"/>
</dbReference>
<evidence type="ECO:0000256" key="8">
    <source>
        <dbReference type="ARBA" id="ARBA00022857"/>
    </source>
</evidence>
<dbReference type="PROSITE" id="PS00788">
    <property type="entry name" value="CHORISMATE_SYNTHASE_2"/>
    <property type="match status" value="1"/>
</dbReference>
<name>A0A3G8YEX9_9DEIO</name>
<feature type="binding site" evidence="11">
    <location>
        <begin position="307"/>
        <end position="311"/>
    </location>
    <ligand>
        <name>FMN</name>
        <dbReference type="ChEBI" id="CHEBI:58210"/>
    </ligand>
</feature>
<dbReference type="AlphaFoldDB" id="A0A3G8YEX9"/>
<dbReference type="GO" id="GO:0009423">
    <property type="term" value="P:chorismate biosynthetic process"/>
    <property type="evidence" value="ECO:0007669"/>
    <property type="project" value="UniProtKB-UniRule"/>
</dbReference>
<dbReference type="RefSeq" id="WP_124869887.1">
    <property type="nucleotide sequence ID" value="NZ_CP034183.1"/>
</dbReference>
<comment type="catalytic activity">
    <reaction evidence="11 12">
        <text>5-O-(1-carboxyvinyl)-3-phosphoshikimate = chorismate + phosphate</text>
        <dbReference type="Rhea" id="RHEA:21020"/>
        <dbReference type="ChEBI" id="CHEBI:29748"/>
        <dbReference type="ChEBI" id="CHEBI:43474"/>
        <dbReference type="ChEBI" id="CHEBI:57701"/>
        <dbReference type="EC" id="4.2.3.5"/>
    </reaction>
</comment>
<gene>
    <name evidence="11" type="primary">aroC</name>
    <name evidence="14" type="ORF">EHF33_08150</name>
</gene>
<feature type="binding site" evidence="11">
    <location>
        <position position="292"/>
    </location>
    <ligand>
        <name>FMN</name>
        <dbReference type="ChEBI" id="CHEBI:58210"/>
    </ligand>
</feature>
<dbReference type="UniPathway" id="UPA00053">
    <property type="reaction ID" value="UER00090"/>
</dbReference>
<keyword evidence="4 11" id="KW-0028">Amino-acid biosynthesis</keyword>
<sequence length="384" mass="41227">MRFLTAGESHGPQLTAIIEGLPSQLPLLKADIDPMLRKRQGGYGRGRRMVIETDEAQIMSGVRAGRTTGAPVTLVIENKDHRNWTEIMSPEEGGEPRKKALTEARPGHADLTGGIKYRHKDLRDVLERASARETTARVAVGAVALKLLSELGIDGVSYVTHLGGVDALGAFGWDRLDEIEASDLRTLDKNAEQRMRSGIDQAKKDGDTLGGIVEIRFRGLPPGLGSYVHWDRKLDGRIAAAVMGTQAIKGVEIGTGFENARVPGSKVHDAVYVGEGGHGYRRETNGAGGLEAGMTNGEDLIVRAAMKPIATLMKSLPTVDVVSHQPADAAKERSDTSAVPAAGIVLHAVIGWVLADAVMERFGGDSLPELLERVQAARNYAQHY</sequence>
<dbReference type="GO" id="GO:0009073">
    <property type="term" value="P:aromatic amino acid family biosynthetic process"/>
    <property type="evidence" value="ECO:0007669"/>
    <property type="project" value="UniProtKB-KW"/>
</dbReference>
<feature type="binding site" evidence="11">
    <location>
        <begin position="246"/>
        <end position="247"/>
    </location>
    <ligand>
        <name>FMN</name>
        <dbReference type="ChEBI" id="CHEBI:58210"/>
    </ligand>
</feature>
<keyword evidence="7 11" id="KW-0274">FAD</keyword>
<dbReference type="PANTHER" id="PTHR21085:SF0">
    <property type="entry name" value="CHORISMATE SYNTHASE"/>
    <property type="match status" value="1"/>
</dbReference>